<protein>
    <recommendedName>
        <fullName evidence="3">DUF551 domain-containing protein</fullName>
    </recommendedName>
</protein>
<name>A0A7G7WWH6_9CAUD</name>
<proteinExistence type="predicted"/>
<evidence type="ECO:0000313" key="2">
    <source>
        <dbReference type="Proteomes" id="UP000515855"/>
    </source>
</evidence>
<evidence type="ECO:0008006" key="3">
    <source>
        <dbReference type="Google" id="ProtNLM"/>
    </source>
</evidence>
<organism evidence="1 2">
    <name type="scientific">Rhizobium phage AF3</name>
    <dbReference type="NCBI Taxonomy" id="2763529"/>
    <lineage>
        <taxon>Viruses</taxon>
        <taxon>Duplodnaviria</taxon>
        <taxon>Heunggongvirae</taxon>
        <taxon>Uroviricota</taxon>
        <taxon>Caudoviricetes</taxon>
        <taxon>Pootjesviridae</taxon>
        <taxon>Innesvirus</taxon>
        <taxon>Innesvirus AF3</taxon>
    </lineage>
</organism>
<accession>A0A7G7WWH6</accession>
<reference evidence="1 2" key="1">
    <citation type="submission" date="2020-07" db="EMBL/GenBank/DDBJ databases">
        <title>Complete genome sequence of Rhizobium leguminosarum bacteriophage vB_RlegM_AF3.</title>
        <authorList>
            <person name="Gunathilake D."/>
            <person name="Mackenzie K.D."/>
            <person name="Yost C.K."/>
            <person name="Hynes M.F."/>
        </authorList>
    </citation>
    <scope>NUCLEOTIDE SEQUENCE [LARGE SCALE GENOMIC DNA]</scope>
</reference>
<gene>
    <name evidence="1" type="ORF">AF3_108</name>
</gene>
<dbReference type="Proteomes" id="UP000515855">
    <property type="component" value="Segment"/>
</dbReference>
<dbReference type="EMBL" id="MT778837">
    <property type="protein sequence ID" value="QNH71570.1"/>
    <property type="molecule type" value="Genomic_DNA"/>
</dbReference>
<sequence>MSEKFDNDWLDMKDAPRDGTEILVARNNGCGWEYYTVWWSNAVTFYPWMTDSNSYPREHFSAWKHVGEPPYEIKF</sequence>
<evidence type="ECO:0000313" key="1">
    <source>
        <dbReference type="EMBL" id="QNH71570.1"/>
    </source>
</evidence>
<keyword evidence="2" id="KW-1185">Reference proteome</keyword>